<accession>A0AAV5C4W3</accession>
<name>A0AAV5C4W3_ELECO</name>
<dbReference type="Proteomes" id="UP001054889">
    <property type="component" value="Unassembled WGS sequence"/>
</dbReference>
<protein>
    <submittedName>
        <fullName evidence="1">Uncharacterized protein</fullName>
    </submittedName>
</protein>
<proteinExistence type="predicted"/>
<reference evidence="1" key="1">
    <citation type="journal article" date="2018" name="DNA Res.">
        <title>Multiple hybrid de novo genome assembly of finger millet, an orphan allotetraploid crop.</title>
        <authorList>
            <person name="Hatakeyama M."/>
            <person name="Aluri S."/>
            <person name="Balachadran M.T."/>
            <person name="Sivarajan S.R."/>
            <person name="Patrignani A."/>
            <person name="Gruter S."/>
            <person name="Poveda L."/>
            <person name="Shimizu-Inatsugi R."/>
            <person name="Baeten J."/>
            <person name="Francoijs K.J."/>
            <person name="Nataraja K.N."/>
            <person name="Reddy Y.A.N."/>
            <person name="Phadnis S."/>
            <person name="Ravikumar R.L."/>
            <person name="Schlapbach R."/>
            <person name="Sreeman S.M."/>
            <person name="Shimizu K.K."/>
        </authorList>
    </citation>
    <scope>NUCLEOTIDE SEQUENCE</scope>
</reference>
<sequence>MATGGLAVPGTRAELCLVAARIRKLRTELGFEWRTAEAFERLTAAEEEELAVGGGGGGVEELDEDRRMPHVVWLRRRRISPSVDGETAEE</sequence>
<dbReference type="EMBL" id="BQKI01000004">
    <property type="protein sequence ID" value="GJM93040.1"/>
    <property type="molecule type" value="Genomic_DNA"/>
</dbReference>
<gene>
    <name evidence="1" type="primary">ga09558</name>
    <name evidence="1" type="ORF">PR202_ga09558</name>
</gene>
<evidence type="ECO:0000313" key="1">
    <source>
        <dbReference type="EMBL" id="GJM93040.1"/>
    </source>
</evidence>
<reference evidence="1" key="2">
    <citation type="submission" date="2021-12" db="EMBL/GenBank/DDBJ databases">
        <title>Resequencing data analysis of finger millet.</title>
        <authorList>
            <person name="Hatakeyama M."/>
            <person name="Aluri S."/>
            <person name="Balachadran M.T."/>
            <person name="Sivarajan S.R."/>
            <person name="Poveda L."/>
            <person name="Shimizu-Inatsugi R."/>
            <person name="Schlapbach R."/>
            <person name="Sreeman S.M."/>
            <person name="Shimizu K.K."/>
        </authorList>
    </citation>
    <scope>NUCLEOTIDE SEQUENCE</scope>
</reference>
<keyword evidence="2" id="KW-1185">Reference proteome</keyword>
<comment type="caution">
    <text evidence="1">The sequence shown here is derived from an EMBL/GenBank/DDBJ whole genome shotgun (WGS) entry which is preliminary data.</text>
</comment>
<organism evidence="1 2">
    <name type="scientific">Eleusine coracana subsp. coracana</name>
    <dbReference type="NCBI Taxonomy" id="191504"/>
    <lineage>
        <taxon>Eukaryota</taxon>
        <taxon>Viridiplantae</taxon>
        <taxon>Streptophyta</taxon>
        <taxon>Embryophyta</taxon>
        <taxon>Tracheophyta</taxon>
        <taxon>Spermatophyta</taxon>
        <taxon>Magnoliopsida</taxon>
        <taxon>Liliopsida</taxon>
        <taxon>Poales</taxon>
        <taxon>Poaceae</taxon>
        <taxon>PACMAD clade</taxon>
        <taxon>Chloridoideae</taxon>
        <taxon>Cynodonteae</taxon>
        <taxon>Eleusininae</taxon>
        <taxon>Eleusine</taxon>
    </lineage>
</organism>
<dbReference type="AlphaFoldDB" id="A0AAV5C4W3"/>
<evidence type="ECO:0000313" key="2">
    <source>
        <dbReference type="Proteomes" id="UP001054889"/>
    </source>
</evidence>